<name>A0A0P0X660_ORYSJ</name>
<dbReference type="EMBL" id="AP014963">
    <property type="protein sequence ID" value="BAT01507.1"/>
    <property type="molecule type" value="Genomic_DNA"/>
</dbReference>
<dbReference type="Proteomes" id="UP000059680">
    <property type="component" value="Chromosome 7"/>
</dbReference>
<organism evidence="1 2">
    <name type="scientific">Oryza sativa subsp. japonica</name>
    <name type="common">Rice</name>
    <dbReference type="NCBI Taxonomy" id="39947"/>
    <lineage>
        <taxon>Eukaryota</taxon>
        <taxon>Viridiplantae</taxon>
        <taxon>Streptophyta</taxon>
        <taxon>Embryophyta</taxon>
        <taxon>Tracheophyta</taxon>
        <taxon>Spermatophyta</taxon>
        <taxon>Magnoliopsida</taxon>
        <taxon>Liliopsida</taxon>
        <taxon>Poales</taxon>
        <taxon>Poaceae</taxon>
        <taxon>BOP clade</taxon>
        <taxon>Oryzoideae</taxon>
        <taxon>Oryzeae</taxon>
        <taxon>Oryzinae</taxon>
        <taxon>Oryza</taxon>
        <taxon>Oryza sativa</taxon>
    </lineage>
</organism>
<evidence type="ECO:0000313" key="2">
    <source>
        <dbReference type="Proteomes" id="UP000059680"/>
    </source>
</evidence>
<keyword evidence="2" id="KW-1185">Reference proteome</keyword>
<dbReference type="InParanoid" id="A0A0P0X660"/>
<proteinExistence type="predicted"/>
<sequence length="70" mass="8392">MVRKLGEREQELNAHYIKGTKVPGKYHYLFKLFWKLNKSTIPDTISPCKLYPTTSMYWIRICTQDQHFVV</sequence>
<reference evidence="2" key="1">
    <citation type="journal article" date="2005" name="Nature">
        <title>The map-based sequence of the rice genome.</title>
        <authorList>
            <consortium name="International rice genome sequencing project (IRGSP)"/>
            <person name="Matsumoto T."/>
            <person name="Wu J."/>
            <person name="Kanamori H."/>
            <person name="Katayose Y."/>
            <person name="Fujisawa M."/>
            <person name="Namiki N."/>
            <person name="Mizuno H."/>
            <person name="Yamamoto K."/>
            <person name="Antonio B.A."/>
            <person name="Baba T."/>
            <person name="Sakata K."/>
            <person name="Nagamura Y."/>
            <person name="Aoki H."/>
            <person name="Arikawa K."/>
            <person name="Arita K."/>
            <person name="Bito T."/>
            <person name="Chiden Y."/>
            <person name="Fujitsuka N."/>
            <person name="Fukunaka R."/>
            <person name="Hamada M."/>
            <person name="Harada C."/>
            <person name="Hayashi A."/>
            <person name="Hijishita S."/>
            <person name="Honda M."/>
            <person name="Hosokawa S."/>
            <person name="Ichikawa Y."/>
            <person name="Idonuma A."/>
            <person name="Iijima M."/>
            <person name="Ikeda M."/>
            <person name="Ikeno M."/>
            <person name="Ito K."/>
            <person name="Ito S."/>
            <person name="Ito T."/>
            <person name="Ito Y."/>
            <person name="Ito Y."/>
            <person name="Iwabuchi A."/>
            <person name="Kamiya K."/>
            <person name="Karasawa W."/>
            <person name="Kurita K."/>
            <person name="Katagiri S."/>
            <person name="Kikuta A."/>
            <person name="Kobayashi H."/>
            <person name="Kobayashi N."/>
            <person name="Machita K."/>
            <person name="Maehara T."/>
            <person name="Masukawa M."/>
            <person name="Mizubayashi T."/>
            <person name="Mukai Y."/>
            <person name="Nagasaki H."/>
            <person name="Nagata Y."/>
            <person name="Naito S."/>
            <person name="Nakashima M."/>
            <person name="Nakama Y."/>
            <person name="Nakamichi Y."/>
            <person name="Nakamura M."/>
            <person name="Meguro A."/>
            <person name="Negishi M."/>
            <person name="Ohta I."/>
            <person name="Ohta T."/>
            <person name="Okamoto M."/>
            <person name="Ono N."/>
            <person name="Saji S."/>
            <person name="Sakaguchi M."/>
            <person name="Sakai K."/>
            <person name="Shibata M."/>
            <person name="Shimokawa T."/>
            <person name="Song J."/>
            <person name="Takazaki Y."/>
            <person name="Terasawa K."/>
            <person name="Tsugane M."/>
            <person name="Tsuji K."/>
            <person name="Ueda S."/>
            <person name="Waki K."/>
            <person name="Yamagata H."/>
            <person name="Yamamoto M."/>
            <person name="Yamamoto S."/>
            <person name="Yamane H."/>
            <person name="Yoshiki S."/>
            <person name="Yoshihara R."/>
            <person name="Yukawa K."/>
            <person name="Zhong H."/>
            <person name="Yano M."/>
            <person name="Yuan Q."/>
            <person name="Ouyang S."/>
            <person name="Liu J."/>
            <person name="Jones K.M."/>
            <person name="Gansberger K."/>
            <person name="Moffat K."/>
            <person name="Hill J."/>
            <person name="Bera J."/>
            <person name="Fadrosh D."/>
            <person name="Jin S."/>
            <person name="Johri S."/>
            <person name="Kim M."/>
            <person name="Overton L."/>
            <person name="Reardon M."/>
            <person name="Tsitrin T."/>
            <person name="Vuong H."/>
            <person name="Weaver B."/>
            <person name="Ciecko A."/>
            <person name="Tallon L."/>
            <person name="Jackson J."/>
            <person name="Pai G."/>
            <person name="Aken S.V."/>
            <person name="Utterback T."/>
            <person name="Reidmuller S."/>
            <person name="Feldblyum T."/>
            <person name="Hsiao J."/>
            <person name="Zismann V."/>
            <person name="Iobst S."/>
            <person name="de Vazeille A.R."/>
            <person name="Buell C.R."/>
            <person name="Ying K."/>
            <person name="Li Y."/>
            <person name="Lu T."/>
            <person name="Huang Y."/>
            <person name="Zhao Q."/>
            <person name="Feng Q."/>
            <person name="Zhang L."/>
            <person name="Zhu J."/>
            <person name="Weng Q."/>
            <person name="Mu J."/>
            <person name="Lu Y."/>
            <person name="Fan D."/>
            <person name="Liu Y."/>
            <person name="Guan J."/>
            <person name="Zhang Y."/>
            <person name="Yu S."/>
            <person name="Liu X."/>
            <person name="Zhang Y."/>
            <person name="Hong G."/>
            <person name="Han B."/>
            <person name="Choisne N."/>
            <person name="Demange N."/>
            <person name="Orjeda G."/>
            <person name="Samain S."/>
            <person name="Cattolico L."/>
            <person name="Pelletier E."/>
            <person name="Couloux A."/>
            <person name="Segurens B."/>
            <person name="Wincker P."/>
            <person name="D'Hont A."/>
            <person name="Scarpelli C."/>
            <person name="Weissenbach J."/>
            <person name="Salanoubat M."/>
            <person name="Quetier F."/>
            <person name="Yu Y."/>
            <person name="Kim H.R."/>
            <person name="Rambo T."/>
            <person name="Currie J."/>
            <person name="Collura K."/>
            <person name="Luo M."/>
            <person name="Yang T."/>
            <person name="Ammiraju J.S.S."/>
            <person name="Engler F."/>
            <person name="Soderlund C."/>
            <person name="Wing R.A."/>
            <person name="Palmer L.E."/>
            <person name="de la Bastide M."/>
            <person name="Spiegel L."/>
            <person name="Nascimento L."/>
            <person name="Zutavern T."/>
            <person name="O'Shaughnessy A."/>
            <person name="Dike S."/>
            <person name="Dedhia N."/>
            <person name="Preston R."/>
            <person name="Balija V."/>
            <person name="McCombie W.R."/>
            <person name="Chow T."/>
            <person name="Chen H."/>
            <person name="Chung M."/>
            <person name="Chen C."/>
            <person name="Shaw J."/>
            <person name="Wu H."/>
            <person name="Hsiao K."/>
            <person name="Chao Y."/>
            <person name="Chu M."/>
            <person name="Cheng C."/>
            <person name="Hour A."/>
            <person name="Lee P."/>
            <person name="Lin S."/>
            <person name="Lin Y."/>
            <person name="Liou J."/>
            <person name="Liu S."/>
            <person name="Hsing Y."/>
            <person name="Raghuvanshi S."/>
            <person name="Mohanty A."/>
            <person name="Bharti A.K."/>
            <person name="Gaur A."/>
            <person name="Gupta V."/>
            <person name="Kumar D."/>
            <person name="Ravi V."/>
            <person name="Vij S."/>
            <person name="Kapur A."/>
            <person name="Khurana P."/>
            <person name="Khurana P."/>
            <person name="Khurana J.P."/>
            <person name="Tyagi A.K."/>
            <person name="Gaikwad K."/>
            <person name="Singh A."/>
            <person name="Dalal V."/>
            <person name="Srivastava S."/>
            <person name="Dixit A."/>
            <person name="Pal A.K."/>
            <person name="Ghazi I.A."/>
            <person name="Yadav M."/>
            <person name="Pandit A."/>
            <person name="Bhargava A."/>
            <person name="Sureshbabu K."/>
            <person name="Batra K."/>
            <person name="Sharma T.R."/>
            <person name="Mohapatra T."/>
            <person name="Singh N.K."/>
            <person name="Messing J."/>
            <person name="Nelson A.B."/>
            <person name="Fuks G."/>
            <person name="Kavchok S."/>
            <person name="Keizer G."/>
            <person name="Linton E."/>
            <person name="Llaca V."/>
            <person name="Song R."/>
            <person name="Tanyolac B."/>
            <person name="Young S."/>
            <person name="Ho-Il K."/>
            <person name="Hahn J.H."/>
            <person name="Sangsakoo G."/>
            <person name="Vanavichit A."/>
            <person name="de Mattos Luiz.A.T."/>
            <person name="Zimmer P.D."/>
            <person name="Malone G."/>
            <person name="Dellagostin O."/>
            <person name="de Oliveira A.C."/>
            <person name="Bevan M."/>
            <person name="Bancroft I."/>
            <person name="Minx P."/>
            <person name="Cordum H."/>
            <person name="Wilson R."/>
            <person name="Cheng Z."/>
            <person name="Jin W."/>
            <person name="Jiang J."/>
            <person name="Leong S.A."/>
            <person name="Iwama H."/>
            <person name="Gojobori T."/>
            <person name="Itoh T."/>
            <person name="Niimura Y."/>
            <person name="Fujii Y."/>
            <person name="Habara T."/>
            <person name="Sakai H."/>
            <person name="Sato Y."/>
            <person name="Wilson G."/>
            <person name="Kumar K."/>
            <person name="McCouch S."/>
            <person name="Juretic N."/>
            <person name="Hoen D."/>
            <person name="Wright S."/>
            <person name="Bruskiewich R."/>
            <person name="Bureau T."/>
            <person name="Miyao A."/>
            <person name="Hirochika H."/>
            <person name="Nishikawa T."/>
            <person name="Kadowaki K."/>
            <person name="Sugiura M."/>
            <person name="Burr B."/>
            <person name="Sasaki T."/>
        </authorList>
    </citation>
    <scope>NUCLEOTIDE SEQUENCE [LARGE SCALE GENOMIC DNA]</scope>
    <source>
        <strain evidence="2">cv. Nipponbare</strain>
    </source>
</reference>
<dbReference type="PaxDb" id="39947-A0A0P0X660"/>
<protein>
    <submittedName>
        <fullName evidence="1">Os07g0484401 protein</fullName>
    </submittedName>
</protein>
<reference evidence="1 2" key="2">
    <citation type="journal article" date="2013" name="Plant Cell Physiol.">
        <title>Rice Annotation Project Database (RAP-DB): an integrative and interactive database for rice genomics.</title>
        <authorList>
            <person name="Sakai H."/>
            <person name="Lee S.S."/>
            <person name="Tanaka T."/>
            <person name="Numa H."/>
            <person name="Kim J."/>
            <person name="Kawahara Y."/>
            <person name="Wakimoto H."/>
            <person name="Yang C.C."/>
            <person name="Iwamoto M."/>
            <person name="Abe T."/>
            <person name="Yamada Y."/>
            <person name="Muto A."/>
            <person name="Inokuchi H."/>
            <person name="Ikemura T."/>
            <person name="Matsumoto T."/>
            <person name="Sasaki T."/>
            <person name="Itoh T."/>
        </authorList>
    </citation>
    <scope>NUCLEOTIDE SEQUENCE [LARGE SCALE GENOMIC DNA]</scope>
    <source>
        <strain evidence="2">cv. Nipponbare</strain>
    </source>
</reference>
<accession>A0A0P0X660</accession>
<dbReference type="AlphaFoldDB" id="A0A0P0X660"/>
<dbReference type="Gramene" id="Os07t0484401-00">
    <property type="protein sequence ID" value="Os07t0484401-00"/>
    <property type="gene ID" value="Os07g0484401"/>
</dbReference>
<reference evidence="1 2" key="3">
    <citation type="journal article" date="2013" name="Rice">
        <title>Improvement of the Oryza sativa Nipponbare reference genome using next generation sequence and optical map data.</title>
        <authorList>
            <person name="Kawahara Y."/>
            <person name="de la Bastide M."/>
            <person name="Hamilton J.P."/>
            <person name="Kanamori H."/>
            <person name="McCombie W.R."/>
            <person name="Ouyang S."/>
            <person name="Schwartz D.C."/>
            <person name="Tanaka T."/>
            <person name="Wu J."/>
            <person name="Zhou S."/>
            <person name="Childs K.L."/>
            <person name="Davidson R.M."/>
            <person name="Lin H."/>
            <person name="Quesada-Ocampo L."/>
            <person name="Vaillancourt B."/>
            <person name="Sakai H."/>
            <person name="Lee S.S."/>
            <person name="Kim J."/>
            <person name="Numa H."/>
            <person name="Itoh T."/>
            <person name="Buell C.R."/>
            <person name="Matsumoto T."/>
        </authorList>
    </citation>
    <scope>NUCLEOTIDE SEQUENCE [LARGE SCALE GENOMIC DNA]</scope>
    <source>
        <strain evidence="2">cv. Nipponbare</strain>
    </source>
</reference>
<gene>
    <name evidence="1" type="ordered locus">Os07g0484401</name>
    <name evidence="1" type="ORF">OSNPB_070484401</name>
</gene>
<evidence type="ECO:0000313" key="1">
    <source>
        <dbReference type="EMBL" id="BAT01507.1"/>
    </source>
</evidence>